<keyword evidence="4" id="KW-1185">Reference proteome</keyword>
<dbReference type="Proteomes" id="UP000516173">
    <property type="component" value="Chromosome"/>
</dbReference>
<gene>
    <name evidence="3" type="ORF">NWFMUON74_24370</name>
</gene>
<evidence type="ECO:0000313" key="4">
    <source>
        <dbReference type="Proteomes" id="UP000516173"/>
    </source>
</evidence>
<dbReference type="AlphaFoldDB" id="A0A7G1KHN2"/>
<dbReference type="GO" id="GO:0003677">
    <property type="term" value="F:DNA binding"/>
    <property type="evidence" value="ECO:0007669"/>
    <property type="project" value="UniProtKB-KW"/>
</dbReference>
<organism evidence="3 4">
    <name type="scientific">Nocardia wallacei</name>
    <dbReference type="NCBI Taxonomy" id="480035"/>
    <lineage>
        <taxon>Bacteria</taxon>
        <taxon>Bacillati</taxon>
        <taxon>Actinomycetota</taxon>
        <taxon>Actinomycetes</taxon>
        <taxon>Mycobacteriales</taxon>
        <taxon>Nocardiaceae</taxon>
        <taxon>Nocardia</taxon>
    </lineage>
</organism>
<name>A0A7G1KHN2_9NOCA</name>
<feature type="domain" description="AraC-type transcription regulator ligand-binding" evidence="2">
    <location>
        <begin position="59"/>
        <end position="88"/>
    </location>
</feature>
<keyword evidence="1" id="KW-0238">DNA-binding</keyword>
<protein>
    <recommendedName>
        <fullName evidence="2">AraC-type transcription regulator ligand-binding domain-containing protein</fullName>
    </recommendedName>
</protein>
<dbReference type="Pfam" id="PF12852">
    <property type="entry name" value="Cupin_6"/>
    <property type="match status" value="1"/>
</dbReference>
<sequence length="91" mass="9489">MVAARRGSRHRQLLCDGCSSCIGLCTISPTKIATVGAGCQVHDRGTRRVAGRGFQGSYSGAAFHIVLRGNCWVLPDDGDAVTLGTGDVGNR</sequence>
<proteinExistence type="predicted"/>
<evidence type="ECO:0000259" key="2">
    <source>
        <dbReference type="Pfam" id="PF12852"/>
    </source>
</evidence>
<dbReference type="KEGG" id="nwl:NWFMUON74_24370"/>
<dbReference type="InterPro" id="IPR032783">
    <property type="entry name" value="AraC_lig"/>
</dbReference>
<evidence type="ECO:0000256" key="1">
    <source>
        <dbReference type="ARBA" id="ARBA00023125"/>
    </source>
</evidence>
<reference evidence="3 4" key="1">
    <citation type="submission" date="2020-08" db="EMBL/GenBank/DDBJ databases">
        <title>Genome Sequencing of Nocardia wallacei strain FMUON74 and assembly.</title>
        <authorList>
            <person name="Toyokawa M."/>
            <person name="Uesaka K."/>
        </authorList>
    </citation>
    <scope>NUCLEOTIDE SEQUENCE [LARGE SCALE GENOMIC DNA]</scope>
    <source>
        <strain evidence="3 4">FMUON74</strain>
    </source>
</reference>
<dbReference type="EMBL" id="AP023396">
    <property type="protein sequence ID" value="BCK54665.1"/>
    <property type="molecule type" value="Genomic_DNA"/>
</dbReference>
<evidence type="ECO:0000313" key="3">
    <source>
        <dbReference type="EMBL" id="BCK54665.1"/>
    </source>
</evidence>
<accession>A0A7G1KHN2</accession>